<keyword evidence="3" id="KW-1185">Reference proteome</keyword>
<name>A0A345ZBF3_9BACT</name>
<organism evidence="2 3">
    <name type="scientific">Candidatus Chromulinivorax destructor</name>
    <dbReference type="NCBI Taxonomy" id="2066483"/>
    <lineage>
        <taxon>Bacteria</taxon>
        <taxon>Candidatus Babelota</taxon>
        <taxon>Candidatus Babeliae</taxon>
        <taxon>Candidatus Babeliales</taxon>
        <taxon>Candidatus Chromulinivoraceae</taxon>
        <taxon>Candidatus Chromulinivorax</taxon>
    </lineage>
</organism>
<feature type="transmembrane region" description="Helical" evidence="1">
    <location>
        <begin position="132"/>
        <end position="148"/>
    </location>
</feature>
<keyword evidence="1" id="KW-1133">Transmembrane helix</keyword>
<dbReference type="Proteomes" id="UP000254834">
    <property type="component" value="Chromosome"/>
</dbReference>
<feature type="transmembrane region" description="Helical" evidence="1">
    <location>
        <begin position="47"/>
        <end position="69"/>
    </location>
</feature>
<keyword evidence="1" id="KW-0812">Transmembrane</keyword>
<gene>
    <name evidence="2" type="ORF">C0J27_02585</name>
</gene>
<dbReference type="AlphaFoldDB" id="A0A345ZBF3"/>
<dbReference type="RefSeq" id="WP_115585635.1">
    <property type="nucleotide sequence ID" value="NZ_CP025544.1"/>
</dbReference>
<evidence type="ECO:0000313" key="2">
    <source>
        <dbReference type="EMBL" id="AXK60620.1"/>
    </source>
</evidence>
<dbReference type="KEGG" id="cdes:C0J27_02585"/>
<feature type="transmembrane region" description="Helical" evidence="1">
    <location>
        <begin position="104"/>
        <end position="120"/>
    </location>
</feature>
<reference evidence="2 3" key="1">
    <citation type="submission" date="2017-12" db="EMBL/GenBank/DDBJ databases">
        <title>Chromulinavorax destructans is a abundant pathogen of dominant heterotrophic picoflagllates.</title>
        <authorList>
            <person name="Deeg C.M."/>
            <person name="Zimmer M."/>
            <person name="Suttle C.A."/>
        </authorList>
    </citation>
    <scope>NUCLEOTIDE SEQUENCE [LARGE SCALE GENOMIC DNA]</scope>
    <source>
        <strain evidence="2 3">SeV1</strain>
    </source>
</reference>
<evidence type="ECO:0000256" key="1">
    <source>
        <dbReference type="SAM" id="Phobius"/>
    </source>
</evidence>
<sequence length="240" mass="27215">MRQKLKKLWTSFLFFLELQLLISVVMLPILIAWGLSISVMTIVGNLVFAQFLTVFIFVSAVIFTCDIFGIPNSLATGLLEWVTNIWDYFLSFGSVNWLVGYPNYLFPLSVLAAIVACMLYSKKKYTQNQRIFFLTCLYLCIPLAKVTLKKKYSHSVIMQGNQNFYLIEKNGVIYAFDCGALGARPSSQSWIEYTLASHMIKTFGATHIDMLFLCKSNSRTTAAAQALQEHIPVRRTVLIS</sequence>
<protein>
    <recommendedName>
        <fullName evidence="4">ComEC/Rec2-related protein domain-containing protein</fullName>
    </recommendedName>
</protein>
<evidence type="ECO:0000313" key="3">
    <source>
        <dbReference type="Proteomes" id="UP000254834"/>
    </source>
</evidence>
<accession>A0A345ZBF3</accession>
<feature type="transmembrane region" description="Helical" evidence="1">
    <location>
        <begin position="12"/>
        <end position="35"/>
    </location>
</feature>
<evidence type="ECO:0008006" key="4">
    <source>
        <dbReference type="Google" id="ProtNLM"/>
    </source>
</evidence>
<proteinExistence type="predicted"/>
<keyword evidence="1" id="KW-0472">Membrane</keyword>
<dbReference type="EMBL" id="CP025544">
    <property type="protein sequence ID" value="AXK60620.1"/>
    <property type="molecule type" value="Genomic_DNA"/>
</dbReference>